<keyword evidence="6" id="KW-0520">NAD</keyword>
<dbReference type="EMBL" id="ATBP01002404">
    <property type="protein sequence ID" value="ETR65894.1"/>
    <property type="molecule type" value="Genomic_DNA"/>
</dbReference>
<keyword evidence="7" id="KW-0457">Lysine biosynthesis</keyword>
<name>A0A1V1NTJ3_9BACT</name>
<dbReference type="PANTHER" id="PTHR20836">
    <property type="entry name" value="DIHYDRODIPICOLINATE REDUCTASE"/>
    <property type="match status" value="1"/>
</dbReference>
<dbReference type="GO" id="GO:0008839">
    <property type="term" value="F:4-hydroxy-tetrahydrodipicolinate reductase"/>
    <property type="evidence" value="ECO:0007669"/>
    <property type="project" value="UniProtKB-UniRule"/>
</dbReference>
<evidence type="ECO:0000256" key="5">
    <source>
        <dbReference type="ARBA" id="ARBA00023002"/>
    </source>
</evidence>
<dbReference type="Gene3D" id="3.40.50.720">
    <property type="entry name" value="NAD(P)-binding Rossmann-like Domain"/>
    <property type="match status" value="1"/>
</dbReference>
<comment type="caution">
    <text evidence="10">The sequence shown here is derived from an EMBL/GenBank/DDBJ whole genome shotgun (WGS) entry which is preliminary data.</text>
</comment>
<dbReference type="InterPro" id="IPR022663">
    <property type="entry name" value="DapB_C"/>
</dbReference>
<dbReference type="GO" id="GO:0009089">
    <property type="term" value="P:lysine biosynthetic process via diaminopimelate"/>
    <property type="evidence" value="ECO:0007669"/>
    <property type="project" value="UniProtKB-UniRule"/>
</dbReference>
<evidence type="ECO:0000256" key="4">
    <source>
        <dbReference type="ARBA" id="ARBA00022915"/>
    </source>
</evidence>
<proteinExistence type="predicted"/>
<dbReference type="FunFam" id="3.30.360.10:FF:000009">
    <property type="entry name" value="4-hydroxy-tetrahydrodipicolinate reductase"/>
    <property type="match status" value="1"/>
</dbReference>
<evidence type="ECO:0000256" key="1">
    <source>
        <dbReference type="ARBA" id="ARBA00022490"/>
    </source>
</evidence>
<dbReference type="SUPFAM" id="SSF55347">
    <property type="entry name" value="Glyceraldehyde-3-phosphate dehydrogenase-like, C-terminal domain"/>
    <property type="match status" value="1"/>
</dbReference>
<keyword evidence="5" id="KW-0560">Oxidoreductase</keyword>
<accession>A0A1V1NTJ3</accession>
<evidence type="ECO:0000256" key="7">
    <source>
        <dbReference type="ARBA" id="ARBA00023154"/>
    </source>
</evidence>
<dbReference type="Proteomes" id="UP000189670">
    <property type="component" value="Unassembled WGS sequence"/>
</dbReference>
<keyword evidence="4" id="KW-0220">Diaminopimelate biosynthesis</keyword>
<evidence type="ECO:0000259" key="9">
    <source>
        <dbReference type="Pfam" id="PF05173"/>
    </source>
</evidence>
<keyword evidence="2" id="KW-0028">Amino-acid biosynthesis</keyword>
<evidence type="ECO:0000256" key="2">
    <source>
        <dbReference type="ARBA" id="ARBA00022605"/>
    </source>
</evidence>
<dbReference type="PROSITE" id="PS01298">
    <property type="entry name" value="DAPB"/>
    <property type="match status" value="1"/>
</dbReference>
<dbReference type="EC" id="1.17.1.8" evidence="8"/>
<dbReference type="Gene3D" id="3.30.360.10">
    <property type="entry name" value="Dihydrodipicolinate Reductase, domain 2"/>
    <property type="match status" value="1"/>
</dbReference>
<dbReference type="GO" id="GO:0005829">
    <property type="term" value="C:cytosol"/>
    <property type="evidence" value="ECO:0007669"/>
    <property type="project" value="TreeGrafter"/>
</dbReference>
<dbReference type="PANTHER" id="PTHR20836:SF0">
    <property type="entry name" value="4-HYDROXY-TETRAHYDRODIPICOLINATE REDUCTASE 1, CHLOROPLASTIC-RELATED"/>
    <property type="match status" value="1"/>
</dbReference>
<dbReference type="Pfam" id="PF05173">
    <property type="entry name" value="DapB_C"/>
    <property type="match status" value="1"/>
</dbReference>
<organism evidence="10 11">
    <name type="scientific">Candidatus Magnetoglobus multicellularis str. Araruama</name>
    <dbReference type="NCBI Taxonomy" id="890399"/>
    <lineage>
        <taxon>Bacteria</taxon>
        <taxon>Pseudomonadati</taxon>
        <taxon>Thermodesulfobacteriota</taxon>
        <taxon>Desulfobacteria</taxon>
        <taxon>Desulfobacterales</taxon>
        <taxon>Desulfobacteraceae</taxon>
        <taxon>Candidatus Magnetoglobus</taxon>
    </lineage>
</organism>
<dbReference type="InterPro" id="IPR022664">
    <property type="entry name" value="DapB_N_CS"/>
</dbReference>
<evidence type="ECO:0000256" key="6">
    <source>
        <dbReference type="ARBA" id="ARBA00023027"/>
    </source>
</evidence>
<keyword evidence="3" id="KW-0521">NADP</keyword>
<dbReference type="NCBIfam" id="TIGR00036">
    <property type="entry name" value="dapB"/>
    <property type="match status" value="1"/>
</dbReference>
<evidence type="ECO:0000256" key="8">
    <source>
        <dbReference type="NCBIfam" id="TIGR00036"/>
    </source>
</evidence>
<dbReference type="GO" id="GO:0019877">
    <property type="term" value="P:diaminopimelate biosynthetic process"/>
    <property type="evidence" value="ECO:0007669"/>
    <property type="project" value="UniProtKB-KW"/>
</dbReference>
<evidence type="ECO:0000313" key="10">
    <source>
        <dbReference type="EMBL" id="ETR65894.1"/>
    </source>
</evidence>
<dbReference type="InterPro" id="IPR023940">
    <property type="entry name" value="DHDPR_bac"/>
</dbReference>
<reference evidence="11" key="1">
    <citation type="submission" date="2012-11" db="EMBL/GenBank/DDBJ databases">
        <authorList>
            <person name="Lucero-Rivera Y.E."/>
            <person name="Tovar-Ramirez D."/>
        </authorList>
    </citation>
    <scope>NUCLEOTIDE SEQUENCE [LARGE SCALE GENOMIC DNA]</scope>
    <source>
        <strain evidence="11">Araruama</strain>
    </source>
</reference>
<protein>
    <recommendedName>
        <fullName evidence="8">4-hydroxy-tetrahydrodipicolinate reductase</fullName>
        <ecNumber evidence="8">1.17.1.8</ecNumber>
    </recommendedName>
</protein>
<gene>
    <name evidence="10" type="primary">dapB</name>
    <name evidence="10" type="ORF">OMM_13552</name>
</gene>
<dbReference type="AlphaFoldDB" id="A0A1V1NTJ3"/>
<feature type="domain" description="Dihydrodipicolinate reductase C-terminal" evidence="9">
    <location>
        <begin position="3"/>
        <end position="137"/>
    </location>
</feature>
<evidence type="ECO:0000313" key="11">
    <source>
        <dbReference type="Proteomes" id="UP000189670"/>
    </source>
</evidence>
<evidence type="ECO:0000256" key="3">
    <source>
        <dbReference type="ARBA" id="ARBA00022857"/>
    </source>
</evidence>
<feature type="non-terminal residue" evidence="10">
    <location>
        <position position="1"/>
    </location>
</feature>
<sequence>ALGAVLLMRFAKEAAKYFDSAEIIELHHNRKLDFPSGTALKTAQLMGEARSQFNLNTHDQTANLPDARGAEYQGIRLHSVRIPGLVAHQEVIFGTTAQTLTLRHDTISRESFMPGVILGIRKITTFNTLLYGLEHLL</sequence>
<keyword evidence="1" id="KW-0963">Cytoplasm</keyword>